<dbReference type="Gene3D" id="1.25.40.10">
    <property type="entry name" value="Tetratricopeptide repeat domain"/>
    <property type="match status" value="1"/>
</dbReference>
<dbReference type="InterPro" id="IPR011990">
    <property type="entry name" value="TPR-like_helical_dom_sf"/>
</dbReference>
<dbReference type="InterPro" id="IPR019734">
    <property type="entry name" value="TPR_rpt"/>
</dbReference>
<proteinExistence type="predicted"/>
<protein>
    <submittedName>
        <fullName evidence="2">Tetratricopeptide repeat protein</fullName>
    </submittedName>
</protein>
<sequence length="178" mass="20241">MAQKAVALDENDTLCQLAMAWAQLDRGAYESAEQHFRKALSLNPNQPVNHADLAMFYNYRGEPERGIEGMLEAKRLDPFFNPSWYWGELRAMYFNARRYDDAIAHMRGSTALSYSRKPWLAASYALAGRLDLARGCVADLMRLILAFSSARFVAKEPLMRVEDRNHPAEGLRRAGLPE</sequence>
<feature type="repeat" description="TPR" evidence="1">
    <location>
        <begin position="13"/>
        <end position="46"/>
    </location>
</feature>
<evidence type="ECO:0000313" key="3">
    <source>
        <dbReference type="Proteomes" id="UP001271780"/>
    </source>
</evidence>
<gene>
    <name evidence="2" type="ORF">RFM27_02795</name>
</gene>
<organism evidence="2 3">
    <name type="scientific">Mesorhizobium dulcispinae</name>
    <dbReference type="NCBI Taxonomy" id="3072316"/>
    <lineage>
        <taxon>Bacteria</taxon>
        <taxon>Pseudomonadati</taxon>
        <taxon>Pseudomonadota</taxon>
        <taxon>Alphaproteobacteria</taxon>
        <taxon>Hyphomicrobiales</taxon>
        <taxon>Phyllobacteriaceae</taxon>
        <taxon>Mesorhizobium</taxon>
    </lineage>
</organism>
<keyword evidence="1" id="KW-0802">TPR repeat</keyword>
<dbReference type="EMBL" id="JAVIIZ010000001">
    <property type="protein sequence ID" value="MDX8470998.1"/>
    <property type="molecule type" value="Genomic_DNA"/>
</dbReference>
<accession>A0ABU4X889</accession>
<evidence type="ECO:0000313" key="2">
    <source>
        <dbReference type="EMBL" id="MDX8470998.1"/>
    </source>
</evidence>
<evidence type="ECO:0000256" key="1">
    <source>
        <dbReference type="PROSITE-ProRule" id="PRU00339"/>
    </source>
</evidence>
<dbReference type="RefSeq" id="WP_320315171.1">
    <property type="nucleotide sequence ID" value="NZ_JAVIIX010000001.1"/>
</dbReference>
<dbReference type="Proteomes" id="UP001271780">
    <property type="component" value="Unassembled WGS sequence"/>
</dbReference>
<reference evidence="2 3" key="1">
    <citation type="submission" date="2023-08" db="EMBL/GenBank/DDBJ databases">
        <title>Implementing the SeqCode for naming new Mesorhizobium species isolated from Vachellia karroo root nodules.</title>
        <authorList>
            <person name="Van Lill M."/>
        </authorList>
    </citation>
    <scope>NUCLEOTIDE SEQUENCE [LARGE SCALE GENOMIC DNA]</scope>
    <source>
        <strain evidence="2 3">VK23A</strain>
    </source>
</reference>
<name>A0ABU4X889_9HYPH</name>
<dbReference type="PROSITE" id="PS50005">
    <property type="entry name" value="TPR"/>
    <property type="match status" value="1"/>
</dbReference>
<dbReference type="SUPFAM" id="SSF48452">
    <property type="entry name" value="TPR-like"/>
    <property type="match status" value="1"/>
</dbReference>
<comment type="caution">
    <text evidence="2">The sequence shown here is derived from an EMBL/GenBank/DDBJ whole genome shotgun (WGS) entry which is preliminary data.</text>
</comment>
<keyword evidence="3" id="KW-1185">Reference proteome</keyword>